<evidence type="ECO:0000313" key="1">
    <source>
        <dbReference type="EMBL" id="KKM05076.1"/>
    </source>
</evidence>
<organism evidence="1">
    <name type="scientific">marine sediment metagenome</name>
    <dbReference type="NCBI Taxonomy" id="412755"/>
    <lineage>
        <taxon>unclassified sequences</taxon>
        <taxon>metagenomes</taxon>
        <taxon>ecological metagenomes</taxon>
    </lineage>
</organism>
<dbReference type="AlphaFoldDB" id="A0A0F9JH29"/>
<sequence length="119" mass="13224">MANTMTTQGVSAGPPSEEQQALGITMWCHTCNTLRTFTVQDSLQWLLDRKAMGLWMESVCEQCGRTYRVALHWMGTTSGFSYRPPDPRVFFKATTVRDSAGMVSREGRGHSNGEGNGQM</sequence>
<comment type="caution">
    <text evidence="1">The sequence shown here is derived from an EMBL/GenBank/DDBJ whole genome shotgun (WGS) entry which is preliminary data.</text>
</comment>
<protein>
    <submittedName>
        <fullName evidence="1">Uncharacterized protein</fullName>
    </submittedName>
</protein>
<dbReference type="EMBL" id="LAZR01016306">
    <property type="protein sequence ID" value="KKM05076.1"/>
    <property type="molecule type" value="Genomic_DNA"/>
</dbReference>
<name>A0A0F9JH29_9ZZZZ</name>
<gene>
    <name evidence="1" type="ORF">LCGC14_1757770</name>
</gene>
<accession>A0A0F9JH29</accession>
<reference evidence="1" key="1">
    <citation type="journal article" date="2015" name="Nature">
        <title>Complex archaea that bridge the gap between prokaryotes and eukaryotes.</title>
        <authorList>
            <person name="Spang A."/>
            <person name="Saw J.H."/>
            <person name="Jorgensen S.L."/>
            <person name="Zaremba-Niedzwiedzka K."/>
            <person name="Martijn J."/>
            <person name="Lind A.E."/>
            <person name="van Eijk R."/>
            <person name="Schleper C."/>
            <person name="Guy L."/>
            <person name="Ettema T.J."/>
        </authorList>
    </citation>
    <scope>NUCLEOTIDE SEQUENCE</scope>
</reference>
<proteinExistence type="predicted"/>